<dbReference type="AlphaFoldDB" id="A0A7J7P4L2"/>
<accession>A0A7J7P4L2</accession>
<dbReference type="InterPro" id="IPR009798">
    <property type="entry name" value="Wun1-like"/>
</dbReference>
<keyword evidence="3" id="KW-1185">Reference proteome</keyword>
<dbReference type="Proteomes" id="UP000541444">
    <property type="component" value="Unassembled WGS sequence"/>
</dbReference>
<organism evidence="2 3">
    <name type="scientific">Kingdonia uniflora</name>
    <dbReference type="NCBI Taxonomy" id="39325"/>
    <lineage>
        <taxon>Eukaryota</taxon>
        <taxon>Viridiplantae</taxon>
        <taxon>Streptophyta</taxon>
        <taxon>Embryophyta</taxon>
        <taxon>Tracheophyta</taxon>
        <taxon>Spermatophyta</taxon>
        <taxon>Magnoliopsida</taxon>
        <taxon>Ranunculales</taxon>
        <taxon>Circaeasteraceae</taxon>
        <taxon>Kingdonia</taxon>
    </lineage>
</organism>
<comment type="caution">
    <text evidence="2">The sequence shown here is derived from an EMBL/GenBank/DDBJ whole genome shotgun (WGS) entry which is preliminary data.</text>
</comment>
<dbReference type="SUPFAM" id="SSF54427">
    <property type="entry name" value="NTF2-like"/>
    <property type="match status" value="1"/>
</dbReference>
<dbReference type="EMBL" id="JACGCM010000304">
    <property type="protein sequence ID" value="KAF6174074.1"/>
    <property type="molecule type" value="Genomic_DNA"/>
</dbReference>
<evidence type="ECO:0000313" key="3">
    <source>
        <dbReference type="Proteomes" id="UP000541444"/>
    </source>
</evidence>
<proteinExistence type="predicted"/>
<dbReference type="PANTHER" id="PTHR33703">
    <property type="entry name" value="OS07G0691300 PROTEIN"/>
    <property type="match status" value="1"/>
</dbReference>
<feature type="region of interest" description="Disordered" evidence="1">
    <location>
        <begin position="1"/>
        <end position="38"/>
    </location>
</feature>
<dbReference type="Pfam" id="PF07107">
    <property type="entry name" value="WI12"/>
    <property type="match status" value="1"/>
</dbReference>
<sequence>MGDARRGGLSPISLKSFGRGRGFSTRDNNEREFNTEGVPFTSNSFDRLDVQDVGSKDKFADSDVRKTPTLATMGGFWLQELGTESSLAGMSYRIVINIERDLANNGEDPIHILASTLIRAIGPAAGRAATVATVIAAVVATVTAATEIAASNDYQPTDEGVVLSETKAHRISRYKLGLQDELALFTAQSLSKVVEMAKRAETKLKPAAYSSYSAPAVDTTAATTTTTAATLGEERLNQRLVWALYVALRARDVDRVHNLLAPDIEWWFHGPPLHQHMTPLLTGTSSSDKKVFTFLPSSITVFGSTVLVEGCSRDGLVSWIHAWKVNNGLITELREYFNTSLSVRRIENINQSSPSTSPSSVSSSSSSSSYCLPLWESRISDNIGKSVPGIVLALF</sequence>
<reference evidence="2 3" key="1">
    <citation type="journal article" date="2020" name="IScience">
        <title>Genome Sequencing of the Endangered Kingdonia uniflora (Circaeasteraceae, Ranunculales) Reveals Potential Mechanisms of Evolutionary Specialization.</title>
        <authorList>
            <person name="Sun Y."/>
            <person name="Deng T."/>
            <person name="Zhang A."/>
            <person name="Moore M.J."/>
            <person name="Landis J.B."/>
            <person name="Lin N."/>
            <person name="Zhang H."/>
            <person name="Zhang X."/>
            <person name="Huang J."/>
            <person name="Zhang X."/>
            <person name="Sun H."/>
            <person name="Wang H."/>
        </authorList>
    </citation>
    <scope>NUCLEOTIDE SEQUENCE [LARGE SCALE GENOMIC DNA]</scope>
    <source>
        <strain evidence="2">TB1705</strain>
        <tissue evidence="2">Leaf</tissue>
    </source>
</reference>
<gene>
    <name evidence="2" type="ORF">GIB67_020256</name>
</gene>
<dbReference type="Gene3D" id="3.10.450.50">
    <property type="match status" value="1"/>
</dbReference>
<dbReference type="PANTHER" id="PTHR33703:SF1">
    <property type="entry name" value="WOUND-INDUCED PROTEIN 1"/>
    <property type="match status" value="1"/>
</dbReference>
<name>A0A7J7P4L2_9MAGN</name>
<evidence type="ECO:0000313" key="2">
    <source>
        <dbReference type="EMBL" id="KAF6174074.1"/>
    </source>
</evidence>
<evidence type="ECO:0000256" key="1">
    <source>
        <dbReference type="SAM" id="MobiDB-lite"/>
    </source>
</evidence>
<protein>
    <submittedName>
        <fullName evidence="2">Uncharacterized protein</fullName>
    </submittedName>
</protein>
<dbReference type="InterPro" id="IPR032710">
    <property type="entry name" value="NTF2-like_dom_sf"/>
</dbReference>
<dbReference type="OrthoDB" id="667779at2759"/>